<dbReference type="RefSeq" id="WP_145016964.1">
    <property type="nucleotide sequence ID" value="NZ_VLLN01000001.1"/>
</dbReference>
<organism evidence="1 2">
    <name type="scientific">Geobacter argillaceus</name>
    <dbReference type="NCBI Taxonomy" id="345631"/>
    <lineage>
        <taxon>Bacteria</taxon>
        <taxon>Pseudomonadati</taxon>
        <taxon>Thermodesulfobacteriota</taxon>
        <taxon>Desulfuromonadia</taxon>
        <taxon>Geobacterales</taxon>
        <taxon>Geobacteraceae</taxon>
        <taxon>Geobacter</taxon>
    </lineage>
</organism>
<keyword evidence="2" id="KW-1185">Reference proteome</keyword>
<sequence length="173" mass="19525">MTAPSHKADINKYGIPCIKHDLWAWFNRDMGTVAWISRELCTLSQHTVAYCVKEGLLTPEQIKRDLVEPSRKMLEHGDASLTDDERERGADMGDFIKAHTIIALDYWFKDMAGSRCRLHCWGKLSSLSNLPCGFDDLAERCKSDPELYDAFKTVLAGVTDGGDTRQDQAEQLT</sequence>
<name>A0A562WUR7_9BACT</name>
<dbReference type="AlphaFoldDB" id="A0A562WUR7"/>
<gene>
    <name evidence="1" type="ORF">JN12_00082</name>
</gene>
<dbReference type="Proteomes" id="UP000319449">
    <property type="component" value="Unassembled WGS sequence"/>
</dbReference>
<accession>A0A562WUR7</accession>
<evidence type="ECO:0000313" key="1">
    <source>
        <dbReference type="EMBL" id="TWJ33409.1"/>
    </source>
</evidence>
<proteinExistence type="predicted"/>
<reference evidence="1 2" key="1">
    <citation type="submission" date="2019-07" db="EMBL/GenBank/DDBJ databases">
        <title>Genomic Encyclopedia of Archaeal and Bacterial Type Strains, Phase II (KMG-II): from individual species to whole genera.</title>
        <authorList>
            <person name="Goeker M."/>
        </authorList>
    </citation>
    <scope>NUCLEOTIDE SEQUENCE [LARGE SCALE GENOMIC DNA]</scope>
    <source>
        <strain evidence="1 2">ATCC BAA-1139</strain>
    </source>
</reference>
<protein>
    <submittedName>
        <fullName evidence="1">Uncharacterized protein</fullName>
    </submittedName>
</protein>
<comment type="caution">
    <text evidence="1">The sequence shown here is derived from an EMBL/GenBank/DDBJ whole genome shotgun (WGS) entry which is preliminary data.</text>
</comment>
<dbReference type="EMBL" id="VLLN01000001">
    <property type="protein sequence ID" value="TWJ33409.1"/>
    <property type="molecule type" value="Genomic_DNA"/>
</dbReference>
<evidence type="ECO:0000313" key="2">
    <source>
        <dbReference type="Proteomes" id="UP000319449"/>
    </source>
</evidence>